<organism evidence="2 3">
    <name type="scientific">Hallella mizrahii</name>
    <dbReference type="NCBI Taxonomy" id="2606637"/>
    <lineage>
        <taxon>Bacteria</taxon>
        <taxon>Pseudomonadati</taxon>
        <taxon>Bacteroidota</taxon>
        <taxon>Bacteroidia</taxon>
        <taxon>Bacteroidales</taxon>
        <taxon>Prevotellaceae</taxon>
        <taxon>Hallella</taxon>
    </lineage>
</organism>
<gene>
    <name evidence="2" type="ORF">FYJ73_04625</name>
</gene>
<dbReference type="RefSeq" id="WP_154533541.1">
    <property type="nucleotide sequence ID" value="NZ_VUNG01000007.1"/>
</dbReference>
<accession>A0A7K0KDF0</accession>
<protein>
    <submittedName>
        <fullName evidence="2">Uncharacterized protein</fullName>
    </submittedName>
</protein>
<evidence type="ECO:0000313" key="2">
    <source>
        <dbReference type="EMBL" id="MST83957.1"/>
    </source>
</evidence>
<dbReference type="EMBL" id="VUNG01000007">
    <property type="protein sequence ID" value="MST83957.1"/>
    <property type="molecule type" value="Genomic_DNA"/>
</dbReference>
<comment type="caution">
    <text evidence="2">The sequence shown here is derived from an EMBL/GenBank/DDBJ whole genome shotgun (WGS) entry which is preliminary data.</text>
</comment>
<feature type="region of interest" description="Disordered" evidence="1">
    <location>
        <begin position="1"/>
        <end position="21"/>
    </location>
</feature>
<evidence type="ECO:0000256" key="1">
    <source>
        <dbReference type="SAM" id="MobiDB-lite"/>
    </source>
</evidence>
<dbReference type="Proteomes" id="UP000438914">
    <property type="component" value="Unassembled WGS sequence"/>
</dbReference>
<keyword evidence="3" id="KW-1185">Reference proteome</keyword>
<evidence type="ECO:0000313" key="3">
    <source>
        <dbReference type="Proteomes" id="UP000438914"/>
    </source>
</evidence>
<reference evidence="2 3" key="1">
    <citation type="submission" date="2019-08" db="EMBL/GenBank/DDBJ databases">
        <title>In-depth cultivation of the pig gut microbiome towards novel bacterial diversity and tailored functional studies.</title>
        <authorList>
            <person name="Wylensek D."/>
            <person name="Hitch T.C.A."/>
            <person name="Clavel T."/>
        </authorList>
    </citation>
    <scope>NUCLEOTIDE SEQUENCE [LARGE SCALE GENOMIC DNA]</scope>
    <source>
        <strain evidence="2 3">LKV-178-WT-2A</strain>
    </source>
</reference>
<name>A0A7K0KDF0_9BACT</name>
<proteinExistence type="predicted"/>
<sequence length="85" mass="9813">MKTEHVFFASTPVNKGKDKRKTAMRIEKNPANGHLVEISRKIEGAEFVKDNQQPTNLSHFPNRSPRQNLTNLSQRNIKILYINIL</sequence>
<dbReference type="AlphaFoldDB" id="A0A7K0KDF0"/>